<dbReference type="InterPro" id="IPR000415">
    <property type="entry name" value="Nitroreductase-like"/>
</dbReference>
<keyword evidence="2 5" id="KW-0285">Flavoprotein</keyword>
<evidence type="ECO:0000256" key="4">
    <source>
        <dbReference type="ARBA" id="ARBA00023002"/>
    </source>
</evidence>
<sequence>MNDVINLLKAHKSVRKYKDKAIEEEKIRSIIEAAQSASTSSFIQAYTIISVENKENRAKIAKLGGDQKYIEECPLFLVFCADLNRHKVACDIHDVEMQEGYTESFIIATVDTALAAQNAMIAAESLGLGGVYIGGIRNNPNEISEILNIPTNVYPVFGMCLGYPDEDNDIKERLPMEVVFKKDTYTTDGDLERLKEYDSSIEAYYLDRTKGMRSDTWTGMMARMMSHIPRPHMKAFLEKHGFFMK</sequence>
<dbReference type="GO" id="GO:0016491">
    <property type="term" value="F:oxidoreductase activity"/>
    <property type="evidence" value="ECO:0007669"/>
    <property type="project" value="UniProtKB-UniRule"/>
</dbReference>
<evidence type="ECO:0000256" key="3">
    <source>
        <dbReference type="ARBA" id="ARBA00022643"/>
    </source>
</evidence>
<dbReference type="PANTHER" id="PTHR43425:SF2">
    <property type="entry name" value="OXYGEN-INSENSITIVE NADPH NITROREDUCTASE"/>
    <property type="match status" value="1"/>
</dbReference>
<dbReference type="NCBIfam" id="NF008033">
    <property type="entry name" value="PRK10765.1"/>
    <property type="match status" value="1"/>
</dbReference>
<dbReference type="KEGG" id="cmah:C1I91_20380"/>
<keyword evidence="4 5" id="KW-0560">Oxidoreductase</keyword>
<evidence type="ECO:0000313" key="7">
    <source>
        <dbReference type="EMBL" id="QAA33797.1"/>
    </source>
</evidence>
<comment type="similarity">
    <text evidence="1 5">Belongs to the flavin oxidoreductase frp family.</text>
</comment>
<reference evidence="7 8" key="1">
    <citation type="submission" date="2018-01" db="EMBL/GenBank/DDBJ databases">
        <title>Genome Sequencing and Assembly of Anaerobacter polyendosporus strain CT4.</title>
        <authorList>
            <person name="Tachaapaikoon C."/>
            <person name="Sutheeworapong S."/>
            <person name="Jenjaroenpun P."/>
            <person name="Wongsurawat T."/>
            <person name="Nookeaw I."/>
            <person name="Cheawchanlertfa P."/>
            <person name="Kosugi A."/>
            <person name="Cheevadhanarak S."/>
            <person name="Ratanakhanokchai K."/>
        </authorList>
    </citation>
    <scope>NUCLEOTIDE SEQUENCE [LARGE SCALE GENOMIC DNA]</scope>
    <source>
        <strain evidence="7 8">CT4</strain>
    </source>
</reference>
<dbReference type="Gene3D" id="3.40.109.10">
    <property type="entry name" value="NADH Oxidase"/>
    <property type="match status" value="1"/>
</dbReference>
<dbReference type="Proteomes" id="UP000286268">
    <property type="component" value="Chromosome"/>
</dbReference>
<dbReference type="InterPro" id="IPR016446">
    <property type="entry name" value="Flavin_OxRdtase_Frp"/>
</dbReference>
<evidence type="ECO:0000256" key="2">
    <source>
        <dbReference type="ARBA" id="ARBA00022630"/>
    </source>
</evidence>
<dbReference type="InterPro" id="IPR029479">
    <property type="entry name" value="Nitroreductase"/>
</dbReference>
<dbReference type="SUPFAM" id="SSF55469">
    <property type="entry name" value="FMN-dependent nitroreductase-like"/>
    <property type="match status" value="1"/>
</dbReference>
<evidence type="ECO:0000313" key="8">
    <source>
        <dbReference type="Proteomes" id="UP000286268"/>
    </source>
</evidence>
<dbReference type="PANTHER" id="PTHR43425">
    <property type="entry name" value="OXYGEN-INSENSITIVE NADPH NITROREDUCTASE"/>
    <property type="match status" value="1"/>
</dbReference>
<evidence type="ECO:0000256" key="5">
    <source>
        <dbReference type="PIRNR" id="PIRNR005426"/>
    </source>
</evidence>
<evidence type="ECO:0000256" key="1">
    <source>
        <dbReference type="ARBA" id="ARBA00008366"/>
    </source>
</evidence>
<protein>
    <submittedName>
        <fullName evidence="7">Oxygen-insensitive NADPH nitroreductase</fullName>
    </submittedName>
</protein>
<keyword evidence="5" id="KW-0521">NADP</keyword>
<name>A0A3R5QWB7_9CLOT</name>
<organism evidence="7 8">
    <name type="scientific">Clostridium manihotivorum</name>
    <dbReference type="NCBI Taxonomy" id="2320868"/>
    <lineage>
        <taxon>Bacteria</taxon>
        <taxon>Bacillati</taxon>
        <taxon>Bacillota</taxon>
        <taxon>Clostridia</taxon>
        <taxon>Eubacteriales</taxon>
        <taxon>Clostridiaceae</taxon>
        <taxon>Clostridium</taxon>
    </lineage>
</organism>
<dbReference type="PIRSF" id="PIRSF005426">
    <property type="entry name" value="Frp"/>
    <property type="match status" value="1"/>
</dbReference>
<gene>
    <name evidence="7" type="ORF">C1I91_20380</name>
</gene>
<proteinExistence type="inferred from homology"/>
<dbReference type="EMBL" id="CP025746">
    <property type="protein sequence ID" value="QAA33797.1"/>
    <property type="molecule type" value="Genomic_DNA"/>
</dbReference>
<dbReference type="Pfam" id="PF00881">
    <property type="entry name" value="Nitroreductase"/>
    <property type="match status" value="1"/>
</dbReference>
<feature type="domain" description="Nitroreductase" evidence="6">
    <location>
        <begin position="9"/>
        <end position="163"/>
    </location>
</feature>
<keyword evidence="8" id="KW-1185">Reference proteome</keyword>
<dbReference type="OrthoDB" id="9775805at2"/>
<keyword evidence="3 5" id="KW-0288">FMN</keyword>
<dbReference type="AlphaFoldDB" id="A0A3R5QWB7"/>
<dbReference type="CDD" id="cd02146">
    <property type="entry name" value="NfsA-like"/>
    <property type="match status" value="1"/>
</dbReference>
<evidence type="ECO:0000259" key="6">
    <source>
        <dbReference type="Pfam" id="PF00881"/>
    </source>
</evidence>
<accession>A0A3R5QWB7</accession>
<dbReference type="RefSeq" id="WP_128214518.1">
    <property type="nucleotide sequence ID" value="NZ_CP025746.1"/>
</dbReference>